<keyword evidence="5" id="KW-0378">Hydrolase</keyword>
<organism evidence="5 6">
    <name type="scientific">Macrococcus armenti</name>
    <dbReference type="NCBI Taxonomy" id="2875764"/>
    <lineage>
        <taxon>Bacteria</taxon>
        <taxon>Bacillati</taxon>
        <taxon>Bacillota</taxon>
        <taxon>Bacilli</taxon>
        <taxon>Bacillales</taxon>
        <taxon>Staphylococcaceae</taxon>
        <taxon>Macrococcus</taxon>
    </lineage>
</organism>
<reference evidence="5" key="1">
    <citation type="submission" date="2022-03" db="EMBL/GenBank/DDBJ databases">
        <authorList>
            <person name="Vrbovska V."/>
            <person name="Kovarovic V."/>
            <person name="Botka T."/>
            <person name="Pantucek R."/>
        </authorList>
    </citation>
    <scope>NUCLEOTIDE SEQUENCE</scope>
    <source>
        <strain evidence="5">CCM 2609</strain>
    </source>
</reference>
<keyword evidence="5" id="KW-0540">Nuclease</keyword>
<dbReference type="Gene3D" id="1.10.287.1120">
    <property type="entry name" value="Bipartite methylase S protein"/>
    <property type="match status" value="1"/>
</dbReference>
<dbReference type="Proteomes" id="UP000830343">
    <property type="component" value="Chromosome"/>
</dbReference>
<evidence type="ECO:0000313" key="5">
    <source>
        <dbReference type="EMBL" id="UOB20214.1"/>
    </source>
</evidence>
<dbReference type="GO" id="GO:0016787">
    <property type="term" value="F:hydrolase activity"/>
    <property type="evidence" value="ECO:0007669"/>
    <property type="project" value="UniProtKB-KW"/>
</dbReference>
<accession>A0ABY3ZUZ8</accession>
<proteinExistence type="inferred from homology"/>
<feature type="domain" description="Type I restriction modification DNA specificity" evidence="4">
    <location>
        <begin position="229"/>
        <end position="404"/>
    </location>
</feature>
<dbReference type="InterPro" id="IPR044946">
    <property type="entry name" value="Restrct_endonuc_typeI_TRD_sf"/>
</dbReference>
<feature type="domain" description="Type I restriction modification DNA specificity" evidence="4">
    <location>
        <begin position="21"/>
        <end position="199"/>
    </location>
</feature>
<gene>
    <name evidence="5" type="ORF">MRZ06_09460</name>
</gene>
<protein>
    <submittedName>
        <fullName evidence="5">Restriction endonuclease subunit S</fullName>
        <ecNumber evidence="5">3.1.21.-</ecNumber>
    </submittedName>
</protein>
<dbReference type="GO" id="GO:0004519">
    <property type="term" value="F:endonuclease activity"/>
    <property type="evidence" value="ECO:0007669"/>
    <property type="project" value="UniProtKB-KW"/>
</dbReference>
<comment type="similarity">
    <text evidence="1">Belongs to the type-I restriction system S methylase family.</text>
</comment>
<dbReference type="InterPro" id="IPR052021">
    <property type="entry name" value="Type-I_RS_S_subunit"/>
</dbReference>
<evidence type="ECO:0000256" key="3">
    <source>
        <dbReference type="ARBA" id="ARBA00023125"/>
    </source>
</evidence>
<evidence type="ECO:0000259" key="4">
    <source>
        <dbReference type="Pfam" id="PF01420"/>
    </source>
</evidence>
<dbReference type="PANTHER" id="PTHR30408">
    <property type="entry name" value="TYPE-1 RESTRICTION ENZYME ECOKI SPECIFICITY PROTEIN"/>
    <property type="match status" value="1"/>
</dbReference>
<keyword evidence="3" id="KW-0238">DNA-binding</keyword>
<dbReference type="EC" id="3.1.21.-" evidence="5"/>
<reference evidence="5" key="2">
    <citation type="submission" date="2022-04" db="EMBL/GenBank/DDBJ databases">
        <title>Antimicrobial genetic elements in methicillin-resistant Macrococcus armenti.</title>
        <authorList>
            <person name="Keller J.E."/>
            <person name="Schwendener S."/>
            <person name="Pantucek R."/>
            <person name="Perreten V."/>
        </authorList>
    </citation>
    <scope>NUCLEOTIDE SEQUENCE</scope>
    <source>
        <strain evidence="5">CCM 2609</strain>
    </source>
</reference>
<dbReference type="RefSeq" id="WP_243365585.1">
    <property type="nucleotide sequence ID" value="NZ_CP094348.1"/>
</dbReference>
<keyword evidence="6" id="KW-1185">Reference proteome</keyword>
<keyword evidence="2" id="KW-0680">Restriction system</keyword>
<keyword evidence="5" id="KW-0255">Endonuclease</keyword>
<dbReference type="CDD" id="cd17259">
    <property type="entry name" value="RMtype1_S_StySKI-TRD2-CR2_like"/>
    <property type="match status" value="1"/>
</dbReference>
<evidence type="ECO:0000256" key="1">
    <source>
        <dbReference type="ARBA" id="ARBA00010923"/>
    </source>
</evidence>
<name>A0ABY3ZUZ8_9STAP</name>
<sequence>MDEKMKNVPKRRFKEFKNADAWEQRELGDLADITKLAGFEFTEHVKYSDTGKIIALRGLNIKNGVLALADVKYIDNSNFEKLKRSQLFIKDILFTYVGTIGEIALVPESNKYYLAPNVSRIRINKLVNAKFIQVQMYTEQYKTNEILPLITTSSQPALSMENIRKFKVKIPSIFEQKLIGSFFEKIDQTITLHQRKLEKYKTIKESYLEEMFPAEGQRKPRRRFPGFTDDWEQRELGEISHLLTGYPFQSSKFTIAGLKLVRGMNIKRGYLDFSRKISEYWPSSSGLERFLLYTDDIVIQMDGALIGRSYAKIPSTLGPSLLVQRVTRIRSKSNNFIYQSLQRDFLNYIDLIKTDSAVPHLSLNDIRGFKLYIPTLDEQNKIADFLLIIDQTITLHQKKLDKLKKLKEALLEEMFV</sequence>
<dbReference type="Gene3D" id="3.90.220.20">
    <property type="entry name" value="DNA methylase specificity domains"/>
    <property type="match status" value="2"/>
</dbReference>
<dbReference type="EMBL" id="CP094348">
    <property type="protein sequence ID" value="UOB20214.1"/>
    <property type="molecule type" value="Genomic_DNA"/>
</dbReference>
<dbReference type="Pfam" id="PF01420">
    <property type="entry name" value="Methylase_S"/>
    <property type="match status" value="2"/>
</dbReference>
<evidence type="ECO:0000256" key="2">
    <source>
        <dbReference type="ARBA" id="ARBA00022747"/>
    </source>
</evidence>
<dbReference type="SUPFAM" id="SSF116734">
    <property type="entry name" value="DNA methylase specificity domain"/>
    <property type="match status" value="2"/>
</dbReference>
<dbReference type="PANTHER" id="PTHR30408:SF12">
    <property type="entry name" value="TYPE I RESTRICTION ENZYME MJAVIII SPECIFICITY SUBUNIT"/>
    <property type="match status" value="1"/>
</dbReference>
<dbReference type="InterPro" id="IPR000055">
    <property type="entry name" value="Restrct_endonuc_typeI_TRD"/>
</dbReference>
<evidence type="ECO:0000313" key="6">
    <source>
        <dbReference type="Proteomes" id="UP000830343"/>
    </source>
</evidence>